<dbReference type="Proteomes" id="UP001177021">
    <property type="component" value="Unassembled WGS sequence"/>
</dbReference>
<organism evidence="1 2">
    <name type="scientific">Trifolium pratense</name>
    <name type="common">Red clover</name>
    <dbReference type="NCBI Taxonomy" id="57577"/>
    <lineage>
        <taxon>Eukaryota</taxon>
        <taxon>Viridiplantae</taxon>
        <taxon>Streptophyta</taxon>
        <taxon>Embryophyta</taxon>
        <taxon>Tracheophyta</taxon>
        <taxon>Spermatophyta</taxon>
        <taxon>Magnoliopsida</taxon>
        <taxon>eudicotyledons</taxon>
        <taxon>Gunneridae</taxon>
        <taxon>Pentapetalae</taxon>
        <taxon>rosids</taxon>
        <taxon>fabids</taxon>
        <taxon>Fabales</taxon>
        <taxon>Fabaceae</taxon>
        <taxon>Papilionoideae</taxon>
        <taxon>50 kb inversion clade</taxon>
        <taxon>NPAAA clade</taxon>
        <taxon>Hologalegina</taxon>
        <taxon>IRL clade</taxon>
        <taxon>Trifolieae</taxon>
        <taxon>Trifolium</taxon>
    </lineage>
</organism>
<comment type="caution">
    <text evidence="1">The sequence shown here is derived from an EMBL/GenBank/DDBJ whole genome shotgun (WGS) entry which is preliminary data.</text>
</comment>
<evidence type="ECO:0000313" key="2">
    <source>
        <dbReference type="Proteomes" id="UP001177021"/>
    </source>
</evidence>
<dbReference type="EMBL" id="CASHSV030000001">
    <property type="protein sequence ID" value="CAJ2631573.1"/>
    <property type="molecule type" value="Genomic_DNA"/>
</dbReference>
<evidence type="ECO:0000313" key="1">
    <source>
        <dbReference type="EMBL" id="CAJ2631573.1"/>
    </source>
</evidence>
<protein>
    <submittedName>
        <fullName evidence="1">Uncharacterized protein</fullName>
    </submittedName>
</protein>
<name>A0ACB0II03_TRIPR</name>
<accession>A0ACB0II03</accession>
<keyword evidence="2" id="KW-1185">Reference proteome</keyword>
<reference evidence="1" key="1">
    <citation type="submission" date="2023-10" db="EMBL/GenBank/DDBJ databases">
        <authorList>
            <person name="Rodriguez Cubillos JULIANA M."/>
            <person name="De Vega J."/>
        </authorList>
    </citation>
    <scope>NUCLEOTIDE SEQUENCE</scope>
</reference>
<sequence>MDTERKMSTPLLSSVGDEASSVPTRILILTTLVAVFGSYVFGSAIGYSSPAQSGIMDDLNLDVAEYSLFGSIMTIGAMIGAIVSGSLADYAGRRVAMGFSELCCILGWLAIAFSKVAWWLYVGRLLVGCGMGILSYVVPVYIAEITTKDLRGGFTAIHQLMICFGISLTYLIGAYLNWRLLAVIGTLPCLAQLLSLSFIPESPRWLAKVGRWERSQSTLQRLRGRNADVSQEATEIRDFTETFQQQTEDSIIGLFQLQYLKSLTVGAGLIILQQFGGVNGIYFYASSIFVSAGFSKSIGTIAMVIVQIPMTALGVILMDKSGRRPLLLISASGTCLGCVLASLSFFLEDSHRWTEFSPILALVGVLVYTGSFSLGMGGIPWVIMSEIFPINVKGSAGSFVTFVHWLCSWIVSYAFNFLMTWSSTGTFLIFSSICGFTILFVAKLVPETKGRTLEEVQASLNKISNKEDLNLE</sequence>
<proteinExistence type="predicted"/>
<gene>
    <name evidence="1" type="ORF">MILVUS5_LOCUS3076</name>
</gene>